<evidence type="ECO:0000256" key="16">
    <source>
        <dbReference type="RuleBase" id="RU004466"/>
    </source>
</evidence>
<accession>A0A2T6KLD2</accession>
<evidence type="ECO:0000313" key="17">
    <source>
        <dbReference type="EMBL" id="PUB17011.1"/>
    </source>
</evidence>
<sequence>MVVNQLAQPRLMAELPRITALDRRPLSDALAHAGQVTQARIGFALSGLDSPVAAAMHYAVAGGKSLRAFLALESARLHDINPAAAVGAAAAIECLHAYSLVHDDLPCMDDDDLRRGQPTVHRKWDEATAVLAGDALQALAFELVCQAECSARARLNLAMTLANASGVRGMVGGQAADIAAETANAPLGLDDIIALQAGKTGALISWSALVGARMAEAERGPLSIYGQALGLAFQIADDVLDETGDATVVGKAVGKDAAAGKATFVSLLGLDGAKSRAGDLVQEACDALSVYGGNADTLKDAARFVIARTH</sequence>
<evidence type="ECO:0000256" key="15">
    <source>
        <dbReference type="ARBA" id="ARBA00054703"/>
    </source>
</evidence>
<keyword evidence="11" id="KW-0414">Isoprene biosynthesis</keyword>
<dbReference type="GO" id="GO:0046872">
    <property type="term" value="F:metal ion binding"/>
    <property type="evidence" value="ECO:0007669"/>
    <property type="project" value="UniProtKB-KW"/>
</dbReference>
<dbReference type="PROSITE" id="PS00723">
    <property type="entry name" value="POLYPRENYL_SYNTHASE_1"/>
    <property type="match status" value="1"/>
</dbReference>
<comment type="caution">
    <text evidence="17">The sequence shown here is derived from an EMBL/GenBank/DDBJ whole genome shotgun (WGS) entry which is preliminary data.</text>
</comment>
<dbReference type="EC" id="2.5.1.29" evidence="4"/>
<dbReference type="Proteomes" id="UP000244523">
    <property type="component" value="Unassembled WGS sequence"/>
</dbReference>
<dbReference type="NCBIfam" id="NF045485">
    <property type="entry name" value="FPPsyn"/>
    <property type="match status" value="1"/>
</dbReference>
<dbReference type="Pfam" id="PF00348">
    <property type="entry name" value="polyprenyl_synt"/>
    <property type="match status" value="1"/>
</dbReference>
<comment type="similarity">
    <text evidence="3 16">Belongs to the FPP/GGPP synthase family.</text>
</comment>
<keyword evidence="5" id="KW-0602">Photosynthesis</keyword>
<keyword evidence="6 16" id="KW-0808">Transferase</keyword>
<keyword evidence="7" id="KW-0479">Metal-binding</keyword>
<dbReference type="InterPro" id="IPR000092">
    <property type="entry name" value="Polyprenyl_synt"/>
</dbReference>
<evidence type="ECO:0000256" key="1">
    <source>
        <dbReference type="ARBA" id="ARBA00001946"/>
    </source>
</evidence>
<name>A0A2T6KLD2_9RHOB</name>
<dbReference type="PROSITE" id="PS00444">
    <property type="entry name" value="POLYPRENYL_SYNTHASE_2"/>
    <property type="match status" value="1"/>
</dbReference>
<gene>
    <name evidence="17" type="ORF">C8N45_10221</name>
</gene>
<proteinExistence type="inferred from homology"/>
<protein>
    <recommendedName>
        <fullName evidence="12">Geranylgeranyl diphosphate synthase</fullName>
        <ecNumber evidence="4">2.5.1.29</ecNumber>
    </recommendedName>
    <alternativeName>
        <fullName evidence="13">Farnesyltranstransferase</fullName>
    </alternativeName>
</protein>
<dbReference type="InterPro" id="IPR008949">
    <property type="entry name" value="Isoprenoid_synthase_dom_sf"/>
</dbReference>
<evidence type="ECO:0000256" key="6">
    <source>
        <dbReference type="ARBA" id="ARBA00022679"/>
    </source>
</evidence>
<evidence type="ECO:0000256" key="4">
    <source>
        <dbReference type="ARBA" id="ARBA00012382"/>
    </source>
</evidence>
<dbReference type="CDD" id="cd00685">
    <property type="entry name" value="Trans_IPPS_HT"/>
    <property type="match status" value="1"/>
</dbReference>
<keyword evidence="10" id="KW-0149">Chlorophyll biosynthesis</keyword>
<dbReference type="SFLD" id="SFLDS00005">
    <property type="entry name" value="Isoprenoid_Synthase_Type_I"/>
    <property type="match status" value="1"/>
</dbReference>
<dbReference type="EMBL" id="QBUD01000002">
    <property type="protein sequence ID" value="PUB17011.1"/>
    <property type="molecule type" value="Genomic_DNA"/>
</dbReference>
<comment type="pathway">
    <text evidence="2">Isoprenoid biosynthesis; geranylgeranyl diphosphate biosynthesis; geranylgeranyl diphosphate from farnesyl diphosphate and isopentenyl diphosphate: step 1/1.</text>
</comment>
<reference evidence="17 18" key="1">
    <citation type="submission" date="2018-04" db="EMBL/GenBank/DDBJ databases">
        <title>Genomic Encyclopedia of Archaeal and Bacterial Type Strains, Phase II (KMG-II): from individual species to whole genera.</title>
        <authorList>
            <person name="Goeker M."/>
        </authorList>
    </citation>
    <scope>NUCLEOTIDE SEQUENCE [LARGE SCALE GENOMIC DNA]</scope>
    <source>
        <strain evidence="17 18">DSM 29955</strain>
    </source>
</reference>
<evidence type="ECO:0000256" key="12">
    <source>
        <dbReference type="ARBA" id="ARBA00023818"/>
    </source>
</evidence>
<evidence type="ECO:0000256" key="13">
    <source>
        <dbReference type="ARBA" id="ARBA00032052"/>
    </source>
</evidence>
<dbReference type="AlphaFoldDB" id="A0A2T6KLD2"/>
<evidence type="ECO:0000256" key="14">
    <source>
        <dbReference type="ARBA" id="ARBA00048119"/>
    </source>
</evidence>
<dbReference type="Gene3D" id="1.10.600.10">
    <property type="entry name" value="Farnesyl Diphosphate Synthase"/>
    <property type="match status" value="1"/>
</dbReference>
<evidence type="ECO:0000256" key="11">
    <source>
        <dbReference type="ARBA" id="ARBA00023229"/>
    </source>
</evidence>
<evidence type="ECO:0000256" key="8">
    <source>
        <dbReference type="ARBA" id="ARBA00022746"/>
    </source>
</evidence>
<dbReference type="SUPFAM" id="SSF48576">
    <property type="entry name" value="Terpenoid synthases"/>
    <property type="match status" value="1"/>
</dbReference>
<keyword evidence="9" id="KW-0460">Magnesium</keyword>
<evidence type="ECO:0000256" key="7">
    <source>
        <dbReference type="ARBA" id="ARBA00022723"/>
    </source>
</evidence>
<dbReference type="GO" id="GO:0015995">
    <property type="term" value="P:chlorophyll biosynthetic process"/>
    <property type="evidence" value="ECO:0007669"/>
    <property type="project" value="UniProtKB-KW"/>
</dbReference>
<dbReference type="FunFam" id="1.10.600.10:FF:000001">
    <property type="entry name" value="Geranylgeranyl diphosphate synthase"/>
    <property type="match status" value="1"/>
</dbReference>
<evidence type="ECO:0000256" key="5">
    <source>
        <dbReference type="ARBA" id="ARBA00022531"/>
    </source>
</evidence>
<evidence type="ECO:0000256" key="3">
    <source>
        <dbReference type="ARBA" id="ARBA00006706"/>
    </source>
</evidence>
<organism evidence="17 18">
    <name type="scientific">Yoonia sediminilitoris</name>
    <dbReference type="NCBI Taxonomy" id="1286148"/>
    <lineage>
        <taxon>Bacteria</taxon>
        <taxon>Pseudomonadati</taxon>
        <taxon>Pseudomonadota</taxon>
        <taxon>Alphaproteobacteria</taxon>
        <taxon>Rhodobacterales</taxon>
        <taxon>Paracoccaceae</taxon>
        <taxon>Yoonia</taxon>
    </lineage>
</organism>
<dbReference type="InterPro" id="IPR053378">
    <property type="entry name" value="Prenyl_diphosphate_synthase"/>
</dbReference>
<evidence type="ECO:0000256" key="9">
    <source>
        <dbReference type="ARBA" id="ARBA00022842"/>
    </source>
</evidence>
<keyword evidence="18" id="KW-1185">Reference proteome</keyword>
<comment type="function">
    <text evidence="15">Catalyzes the condensation of farnesyl diphosphate (FPP) and isopentenyl diphosphate (IPP) to yield geranylgeranyl diphosphate (GGPP) needed for biosynthesis of carotenoids and diterpenes.</text>
</comment>
<dbReference type="InterPro" id="IPR033749">
    <property type="entry name" value="Polyprenyl_synt_CS"/>
</dbReference>
<dbReference type="GO" id="GO:0016117">
    <property type="term" value="P:carotenoid biosynthetic process"/>
    <property type="evidence" value="ECO:0007669"/>
    <property type="project" value="UniProtKB-KW"/>
</dbReference>
<evidence type="ECO:0000256" key="10">
    <source>
        <dbReference type="ARBA" id="ARBA00023171"/>
    </source>
</evidence>
<dbReference type="GO" id="GO:0005737">
    <property type="term" value="C:cytoplasm"/>
    <property type="evidence" value="ECO:0007669"/>
    <property type="project" value="UniProtKB-ARBA"/>
</dbReference>
<dbReference type="SFLD" id="SFLDG01017">
    <property type="entry name" value="Polyprenyl_Transferase_Like"/>
    <property type="match status" value="1"/>
</dbReference>
<dbReference type="PANTHER" id="PTHR43281">
    <property type="entry name" value="FARNESYL DIPHOSPHATE SYNTHASE"/>
    <property type="match status" value="1"/>
</dbReference>
<evidence type="ECO:0000256" key="2">
    <source>
        <dbReference type="ARBA" id="ARBA00005221"/>
    </source>
</evidence>
<dbReference type="PANTHER" id="PTHR43281:SF1">
    <property type="entry name" value="FARNESYL DIPHOSPHATE SYNTHASE"/>
    <property type="match status" value="1"/>
</dbReference>
<keyword evidence="8" id="KW-0125">Carotenoid biosynthesis</keyword>
<evidence type="ECO:0000313" key="18">
    <source>
        <dbReference type="Proteomes" id="UP000244523"/>
    </source>
</evidence>
<dbReference type="GO" id="GO:0004311">
    <property type="term" value="F:geranylgeranyl diphosphate synthase activity"/>
    <property type="evidence" value="ECO:0007669"/>
    <property type="project" value="UniProtKB-EC"/>
</dbReference>
<comment type="cofactor">
    <cofactor evidence="1">
        <name>Mg(2+)</name>
        <dbReference type="ChEBI" id="CHEBI:18420"/>
    </cofactor>
</comment>
<dbReference type="GO" id="GO:0015979">
    <property type="term" value="P:photosynthesis"/>
    <property type="evidence" value="ECO:0007669"/>
    <property type="project" value="UniProtKB-KW"/>
</dbReference>
<comment type="catalytic activity">
    <reaction evidence="14">
        <text>isopentenyl diphosphate + (2E,6E)-farnesyl diphosphate = (2E,6E,10E)-geranylgeranyl diphosphate + diphosphate</text>
        <dbReference type="Rhea" id="RHEA:17653"/>
        <dbReference type="ChEBI" id="CHEBI:33019"/>
        <dbReference type="ChEBI" id="CHEBI:58756"/>
        <dbReference type="ChEBI" id="CHEBI:128769"/>
        <dbReference type="ChEBI" id="CHEBI:175763"/>
        <dbReference type="EC" id="2.5.1.29"/>
    </reaction>
</comment>